<proteinExistence type="predicted"/>
<comment type="caution">
    <text evidence="1">The sequence shown here is derived from an EMBL/GenBank/DDBJ whole genome shotgun (WGS) entry which is preliminary data.</text>
</comment>
<dbReference type="EMBL" id="JROU02001449">
    <property type="protein sequence ID" value="OEH76479.1"/>
    <property type="molecule type" value="Genomic_DNA"/>
</dbReference>
<dbReference type="AlphaFoldDB" id="A0A1D3CZ75"/>
<accession>A0A1D3CZ75</accession>
<dbReference type="FunCoup" id="A0A1D3CZ75">
    <property type="interactions" value="35"/>
</dbReference>
<dbReference type="Proteomes" id="UP000095192">
    <property type="component" value="Unassembled WGS sequence"/>
</dbReference>
<organism evidence="1 2">
    <name type="scientific">Cyclospora cayetanensis</name>
    <dbReference type="NCBI Taxonomy" id="88456"/>
    <lineage>
        <taxon>Eukaryota</taxon>
        <taxon>Sar</taxon>
        <taxon>Alveolata</taxon>
        <taxon>Apicomplexa</taxon>
        <taxon>Conoidasida</taxon>
        <taxon>Coccidia</taxon>
        <taxon>Eucoccidiorida</taxon>
        <taxon>Eimeriorina</taxon>
        <taxon>Eimeriidae</taxon>
        <taxon>Cyclospora</taxon>
    </lineage>
</organism>
<protein>
    <submittedName>
        <fullName evidence="1">Uncharacterized protein</fullName>
    </submittedName>
</protein>
<dbReference type="InParanoid" id="A0A1D3CZ75"/>
<gene>
    <name evidence="1" type="ORF">cyc_07543</name>
</gene>
<evidence type="ECO:0000313" key="1">
    <source>
        <dbReference type="EMBL" id="OEH76479.1"/>
    </source>
</evidence>
<dbReference type="VEuPathDB" id="ToxoDB:LOC34623488"/>
<sequence length="221" mass="25227">MIAVGIARVDWQSTDRCVKREGSAVQQPVTTHLDIQPQKDPNLFKTVSSPASPAKPHGGTARYLSHRLGRLYDSFYNSQSSTKFVMCFAFPAAIFSVRYRTDTKLAYHVFIAEPSLYPDLSHKWVGKTWENGRKYYLPDHATVKDLKELVYSEQKPLEMKQKELEEAAEAAKNTDLKNPEYHDPSQLLAGCRGRMFEDSDNLALAVKAFCRRDPKILIWKD</sequence>
<reference evidence="1 2" key="1">
    <citation type="journal article" date="2016" name="BMC Genomics">
        <title>Comparative genomics reveals Cyclospora cayetanensis possesses coccidia-like metabolism and invasion components but unique surface antigens.</title>
        <authorList>
            <person name="Liu S."/>
            <person name="Wang L."/>
            <person name="Zheng H."/>
            <person name="Xu Z."/>
            <person name="Roellig D.M."/>
            <person name="Li N."/>
            <person name="Frace M.A."/>
            <person name="Tang K."/>
            <person name="Arrowood M.J."/>
            <person name="Moss D.M."/>
            <person name="Zhang L."/>
            <person name="Feng Y."/>
            <person name="Xiao L."/>
        </authorList>
    </citation>
    <scope>NUCLEOTIDE SEQUENCE [LARGE SCALE GENOMIC DNA]</scope>
    <source>
        <strain evidence="1 2">CHN_HEN01</strain>
    </source>
</reference>
<keyword evidence="2" id="KW-1185">Reference proteome</keyword>
<dbReference type="VEuPathDB" id="ToxoDB:cyc_07543"/>
<name>A0A1D3CZ75_9EIME</name>
<evidence type="ECO:0000313" key="2">
    <source>
        <dbReference type="Proteomes" id="UP000095192"/>
    </source>
</evidence>